<keyword evidence="4" id="KW-1185">Reference proteome</keyword>
<keyword evidence="3" id="KW-0808">Transferase</keyword>
<dbReference type="Gene3D" id="3.40.50.2000">
    <property type="entry name" value="Glycogen Phosphorylase B"/>
    <property type="match status" value="2"/>
</dbReference>
<evidence type="ECO:0000259" key="2">
    <source>
        <dbReference type="Pfam" id="PF13439"/>
    </source>
</evidence>
<evidence type="ECO:0000313" key="4">
    <source>
        <dbReference type="Proteomes" id="UP001597185"/>
    </source>
</evidence>
<name>A0ABD6C3D6_9EURY</name>
<dbReference type="SUPFAM" id="SSF53756">
    <property type="entry name" value="UDP-Glycosyltransferase/glycogen phosphorylase"/>
    <property type="match status" value="1"/>
</dbReference>
<dbReference type="InterPro" id="IPR028098">
    <property type="entry name" value="Glyco_trans_4-like_N"/>
</dbReference>
<dbReference type="EC" id="2.4.-.-" evidence="3"/>
<sequence length="312" mass="34852">MVDSLGSELGADIIIGFSTEEVARKSRNNPRILWNREVHGGTSRAIQSIMKFPFVSLQQYDVVIQSGSGTHWYIPKGDQKIIRYVHSIPLSYRENGFLDKISRILRKPTVETANRYVANSDQTSEEIKNYLGKDSEVIYPPVDTNAFSAKKGEGFVTISRLTEEKGVREVVEFFNSRDESLTVVGSGPLLEELEAISEENVRITGWVSEEKKKDILREGGVFVLNSGNESFGIAPIEAMASGMPVVARRGGYTPNQVKDGFNGILFESLEDGIRRFLSEGVDATPEEIVHESEKYSIESFTADFQRIISEEI</sequence>
<dbReference type="Pfam" id="PF13439">
    <property type="entry name" value="Glyco_transf_4"/>
    <property type="match status" value="1"/>
</dbReference>
<dbReference type="InterPro" id="IPR001296">
    <property type="entry name" value="Glyco_trans_1"/>
</dbReference>
<accession>A0ABD6C3D6</accession>
<keyword evidence="3" id="KW-0328">Glycosyltransferase</keyword>
<dbReference type="PANTHER" id="PTHR45947">
    <property type="entry name" value="SULFOQUINOVOSYL TRANSFERASE SQD2"/>
    <property type="match status" value="1"/>
</dbReference>
<gene>
    <name evidence="3" type="ORF">ACFR9T_12585</name>
</gene>
<dbReference type="GO" id="GO:0016757">
    <property type="term" value="F:glycosyltransferase activity"/>
    <property type="evidence" value="ECO:0007669"/>
    <property type="project" value="UniProtKB-KW"/>
</dbReference>
<feature type="domain" description="Glycosyltransferase subfamily 4-like N-terminal" evidence="2">
    <location>
        <begin position="45"/>
        <end position="145"/>
    </location>
</feature>
<dbReference type="EMBL" id="JBHUDB010000011">
    <property type="protein sequence ID" value="MFD1571410.1"/>
    <property type="molecule type" value="Genomic_DNA"/>
</dbReference>
<dbReference type="Pfam" id="PF00534">
    <property type="entry name" value="Glycos_transf_1"/>
    <property type="match status" value="1"/>
</dbReference>
<protein>
    <submittedName>
        <fullName evidence="3">Glycosyltransferase</fullName>
        <ecNumber evidence="3">2.4.-.-</ecNumber>
    </submittedName>
</protein>
<evidence type="ECO:0000313" key="3">
    <source>
        <dbReference type="EMBL" id="MFD1571410.1"/>
    </source>
</evidence>
<evidence type="ECO:0000259" key="1">
    <source>
        <dbReference type="Pfam" id="PF00534"/>
    </source>
</evidence>
<proteinExistence type="predicted"/>
<reference evidence="3 4" key="1">
    <citation type="journal article" date="2019" name="Int. J. Syst. Evol. Microbiol.">
        <title>The Global Catalogue of Microorganisms (GCM) 10K type strain sequencing project: providing services to taxonomists for standard genome sequencing and annotation.</title>
        <authorList>
            <consortium name="The Broad Institute Genomics Platform"/>
            <consortium name="The Broad Institute Genome Sequencing Center for Infectious Disease"/>
            <person name="Wu L."/>
            <person name="Ma J."/>
        </authorList>
    </citation>
    <scope>NUCLEOTIDE SEQUENCE [LARGE SCALE GENOMIC DNA]</scope>
    <source>
        <strain evidence="3 4">CGMCC 1.12689</strain>
    </source>
</reference>
<dbReference type="AlphaFoldDB" id="A0ABD6C3D6"/>
<dbReference type="Proteomes" id="UP001597185">
    <property type="component" value="Unassembled WGS sequence"/>
</dbReference>
<feature type="domain" description="Glycosyl transferase family 1" evidence="1">
    <location>
        <begin position="150"/>
        <end position="278"/>
    </location>
</feature>
<dbReference type="InterPro" id="IPR050194">
    <property type="entry name" value="Glycosyltransferase_grp1"/>
</dbReference>
<organism evidence="3 4">
    <name type="scientific">Halorubrum laminariae</name>
    <dbReference type="NCBI Taxonomy" id="1433523"/>
    <lineage>
        <taxon>Archaea</taxon>
        <taxon>Methanobacteriati</taxon>
        <taxon>Methanobacteriota</taxon>
        <taxon>Stenosarchaea group</taxon>
        <taxon>Halobacteria</taxon>
        <taxon>Halobacteriales</taxon>
        <taxon>Haloferacaceae</taxon>
        <taxon>Halorubrum</taxon>
    </lineage>
</organism>
<dbReference type="PANTHER" id="PTHR45947:SF3">
    <property type="entry name" value="SULFOQUINOVOSYL TRANSFERASE SQD2"/>
    <property type="match status" value="1"/>
</dbReference>
<comment type="caution">
    <text evidence="3">The sequence shown here is derived from an EMBL/GenBank/DDBJ whole genome shotgun (WGS) entry which is preliminary data.</text>
</comment>